<keyword evidence="2" id="KW-1185">Reference proteome</keyword>
<proteinExistence type="predicted"/>
<dbReference type="Proteomes" id="UP000652430">
    <property type="component" value="Unassembled WGS sequence"/>
</dbReference>
<accession>A0ABQ3LS42</accession>
<dbReference type="EMBL" id="BNAQ01000007">
    <property type="protein sequence ID" value="GHH24686.1"/>
    <property type="molecule type" value="Genomic_DNA"/>
</dbReference>
<organism evidence="1 2">
    <name type="scientific">Sphingomonas glacialis</name>
    <dbReference type="NCBI Taxonomy" id="658225"/>
    <lineage>
        <taxon>Bacteria</taxon>
        <taxon>Pseudomonadati</taxon>
        <taxon>Pseudomonadota</taxon>
        <taxon>Alphaproteobacteria</taxon>
        <taxon>Sphingomonadales</taxon>
        <taxon>Sphingomonadaceae</taxon>
        <taxon>Sphingomonas</taxon>
    </lineage>
</organism>
<gene>
    <name evidence="1" type="ORF">GCM10008023_37040</name>
</gene>
<evidence type="ECO:0000313" key="2">
    <source>
        <dbReference type="Proteomes" id="UP000652430"/>
    </source>
</evidence>
<name>A0ABQ3LS42_9SPHN</name>
<reference evidence="2" key="1">
    <citation type="journal article" date="2019" name="Int. J. Syst. Evol. Microbiol.">
        <title>The Global Catalogue of Microorganisms (GCM) 10K type strain sequencing project: providing services to taxonomists for standard genome sequencing and annotation.</title>
        <authorList>
            <consortium name="The Broad Institute Genomics Platform"/>
            <consortium name="The Broad Institute Genome Sequencing Center for Infectious Disease"/>
            <person name="Wu L."/>
            <person name="Ma J."/>
        </authorList>
    </citation>
    <scope>NUCLEOTIDE SEQUENCE [LARGE SCALE GENOMIC DNA]</scope>
    <source>
        <strain evidence="2">CGMCC 1.8957</strain>
    </source>
</reference>
<evidence type="ECO:0000313" key="1">
    <source>
        <dbReference type="EMBL" id="GHH24686.1"/>
    </source>
</evidence>
<protein>
    <submittedName>
        <fullName evidence="1">Uncharacterized protein</fullName>
    </submittedName>
</protein>
<comment type="caution">
    <text evidence="1">The sequence shown here is derived from an EMBL/GenBank/DDBJ whole genome shotgun (WGS) entry which is preliminary data.</text>
</comment>
<sequence>MHIHIKLQLGFQWGTCHFAIRSYRTSEAPFSASIGSRKSIGIYADLAGTEVLATDITTLKQTQANR</sequence>